<dbReference type="AlphaFoldDB" id="A0A840MQL9"/>
<evidence type="ECO:0000313" key="7">
    <source>
        <dbReference type="Proteomes" id="UP000575898"/>
    </source>
</evidence>
<protein>
    <recommendedName>
        <fullName evidence="1">diguanylate cyclase</fullName>
        <ecNumber evidence="1">2.7.7.65</ecNumber>
    </recommendedName>
</protein>
<gene>
    <name evidence="6" type="ORF">HNQ59_002039</name>
</gene>
<dbReference type="EC" id="2.7.7.65" evidence="1"/>
<comment type="catalytic activity">
    <reaction evidence="2">
        <text>2 GTP = 3',3'-c-di-GMP + 2 diphosphate</text>
        <dbReference type="Rhea" id="RHEA:24898"/>
        <dbReference type="ChEBI" id="CHEBI:33019"/>
        <dbReference type="ChEBI" id="CHEBI:37565"/>
        <dbReference type="ChEBI" id="CHEBI:58805"/>
        <dbReference type="EC" id="2.7.7.65"/>
    </reaction>
</comment>
<dbReference type="FunFam" id="3.30.70.270:FF:000001">
    <property type="entry name" value="Diguanylate cyclase domain protein"/>
    <property type="match status" value="1"/>
</dbReference>
<name>A0A840MQL9_9PROT</name>
<dbReference type="Gene3D" id="3.30.70.270">
    <property type="match status" value="1"/>
</dbReference>
<dbReference type="PANTHER" id="PTHR45138:SF9">
    <property type="entry name" value="DIGUANYLATE CYCLASE DGCM-RELATED"/>
    <property type="match status" value="1"/>
</dbReference>
<dbReference type="InterPro" id="IPR043128">
    <property type="entry name" value="Rev_trsase/Diguanyl_cyclase"/>
</dbReference>
<evidence type="ECO:0000256" key="3">
    <source>
        <dbReference type="SAM" id="Coils"/>
    </source>
</evidence>
<feature type="coiled-coil region" evidence="3">
    <location>
        <begin position="409"/>
        <end position="450"/>
    </location>
</feature>
<dbReference type="InterPro" id="IPR029787">
    <property type="entry name" value="Nucleotide_cyclase"/>
</dbReference>
<dbReference type="GO" id="GO:0052621">
    <property type="term" value="F:diguanylate cyclase activity"/>
    <property type="evidence" value="ECO:0007669"/>
    <property type="project" value="UniProtKB-EC"/>
</dbReference>
<evidence type="ECO:0000313" key="6">
    <source>
        <dbReference type="EMBL" id="MBB5018746.1"/>
    </source>
</evidence>
<sequence length="605" mass="67582">MEKNVNPSLVARETLKLMAQRKVMPDPENYRKIYNEIAGISDTQPGGGAGVDALLEALFKPVQQAAKGSPARMRAIKELEQLAEKAEWSSFLERYEDEILHSLASRHFKRSWPELIRELLKEWDLHRPGFSSSKKKEALERVLINFGNDLTQLNEKLSGMLKSWSEGGDPEAGVETADEDTSVAVAAPKRPAESAPSVSAEGGGMSGLSAWSELVALIVNSGLVARLKPFPDLQGEAEALLVALREVRDDATLQRFAIQVKKFCVKLELHNDHDERLFTGLLRLLELLVDNIGELVVDDQWIEGQVVVLRDMIDNPLNARQIYAAEASFKELVLKQGALKHSLQEAKETFKHMVATFIDRLGVMSTSTGGYHDKVRGYAERIQQADDMAQLNQLLADLMNDTRSVQSDMARSRDEMLLARQQANEAEERIRNLENELRAISEKVKQDHLTGALNRRGLDDAFSAEVSRVEREAMPLCVALLDVDNFKQLNDRLGHSAGDGALVHLAGVVRDTLRPTDVVARYGGEEFVVLLVNTDIDEGLRVMERLQRELTKRFFLFNNERLLITFSAGVARYRPGEDQDSVVGRADDAMYRAKKAGKNKVFAAE</sequence>
<dbReference type="CDD" id="cd01949">
    <property type="entry name" value="GGDEF"/>
    <property type="match status" value="1"/>
</dbReference>
<dbReference type="InterPro" id="IPR000160">
    <property type="entry name" value="GGDEF_dom"/>
</dbReference>
<dbReference type="InterPro" id="IPR050469">
    <property type="entry name" value="Diguanylate_Cyclase"/>
</dbReference>
<evidence type="ECO:0000256" key="2">
    <source>
        <dbReference type="ARBA" id="ARBA00034247"/>
    </source>
</evidence>
<comment type="caution">
    <text evidence="6">The sequence shown here is derived from an EMBL/GenBank/DDBJ whole genome shotgun (WGS) entry which is preliminary data.</text>
</comment>
<evidence type="ECO:0000256" key="1">
    <source>
        <dbReference type="ARBA" id="ARBA00012528"/>
    </source>
</evidence>
<dbReference type="Proteomes" id="UP000575898">
    <property type="component" value="Unassembled WGS sequence"/>
</dbReference>
<dbReference type="Pfam" id="PF00990">
    <property type="entry name" value="GGDEF"/>
    <property type="match status" value="1"/>
</dbReference>
<keyword evidence="7" id="KW-1185">Reference proteome</keyword>
<feature type="domain" description="GGDEF" evidence="5">
    <location>
        <begin position="474"/>
        <end position="605"/>
    </location>
</feature>
<dbReference type="SMART" id="SM00267">
    <property type="entry name" value="GGDEF"/>
    <property type="match status" value="1"/>
</dbReference>
<keyword evidence="3" id="KW-0175">Coiled coil</keyword>
<reference evidence="6 7" key="1">
    <citation type="submission" date="2020-08" db="EMBL/GenBank/DDBJ databases">
        <title>Genomic Encyclopedia of Type Strains, Phase IV (KMG-IV): sequencing the most valuable type-strain genomes for metagenomic binning, comparative biology and taxonomic classification.</title>
        <authorList>
            <person name="Goeker M."/>
        </authorList>
    </citation>
    <scope>NUCLEOTIDE SEQUENCE [LARGE SCALE GENOMIC DNA]</scope>
    <source>
        <strain evidence="6 7">DSM 27165</strain>
    </source>
</reference>
<dbReference type="PANTHER" id="PTHR45138">
    <property type="entry name" value="REGULATORY COMPONENTS OF SENSORY TRANSDUCTION SYSTEM"/>
    <property type="match status" value="1"/>
</dbReference>
<dbReference type="SUPFAM" id="SSF55073">
    <property type="entry name" value="Nucleotide cyclase"/>
    <property type="match status" value="1"/>
</dbReference>
<evidence type="ECO:0000256" key="4">
    <source>
        <dbReference type="SAM" id="MobiDB-lite"/>
    </source>
</evidence>
<accession>A0A840MQL9</accession>
<dbReference type="RefSeq" id="WP_184038510.1">
    <property type="nucleotide sequence ID" value="NZ_JACHHY010000011.1"/>
</dbReference>
<evidence type="ECO:0000259" key="5">
    <source>
        <dbReference type="PROSITE" id="PS50887"/>
    </source>
</evidence>
<proteinExistence type="predicted"/>
<organism evidence="6 7">
    <name type="scientific">Chitinivorax tropicus</name>
    <dbReference type="NCBI Taxonomy" id="714531"/>
    <lineage>
        <taxon>Bacteria</taxon>
        <taxon>Pseudomonadati</taxon>
        <taxon>Pseudomonadota</taxon>
        <taxon>Betaproteobacteria</taxon>
        <taxon>Chitinivorax</taxon>
    </lineage>
</organism>
<dbReference type="PROSITE" id="PS50887">
    <property type="entry name" value="GGDEF"/>
    <property type="match status" value="1"/>
</dbReference>
<dbReference type="NCBIfam" id="TIGR00254">
    <property type="entry name" value="GGDEF"/>
    <property type="match status" value="1"/>
</dbReference>
<feature type="region of interest" description="Disordered" evidence="4">
    <location>
        <begin position="162"/>
        <end position="202"/>
    </location>
</feature>
<dbReference type="EMBL" id="JACHHY010000011">
    <property type="protein sequence ID" value="MBB5018746.1"/>
    <property type="molecule type" value="Genomic_DNA"/>
</dbReference>